<dbReference type="PROSITE" id="PS50994">
    <property type="entry name" value="INTEGRASE"/>
    <property type="match status" value="1"/>
</dbReference>
<gene>
    <name evidence="2" type="ORF">RFH988_LOCUS36332</name>
</gene>
<dbReference type="Proteomes" id="UP000663882">
    <property type="component" value="Unassembled WGS sequence"/>
</dbReference>
<dbReference type="GO" id="GO:0015074">
    <property type="term" value="P:DNA integration"/>
    <property type="evidence" value="ECO:0007669"/>
    <property type="project" value="InterPro"/>
</dbReference>
<reference evidence="2" key="1">
    <citation type="submission" date="2021-02" db="EMBL/GenBank/DDBJ databases">
        <authorList>
            <person name="Nowell W R."/>
        </authorList>
    </citation>
    <scope>NUCLEOTIDE SEQUENCE</scope>
</reference>
<dbReference type="GO" id="GO:0003676">
    <property type="term" value="F:nucleic acid binding"/>
    <property type="evidence" value="ECO:0007669"/>
    <property type="project" value="InterPro"/>
</dbReference>
<dbReference type="InterPro" id="IPR036397">
    <property type="entry name" value="RNaseH_sf"/>
</dbReference>
<sequence length="198" mass="23116">MDFHHPINPASRRRNKYIICLTDILSKFVLAKAVRDNTVQTVVRFLKEDIISKFGTSRCILTDNSTHFTHTLTNELIKQIGSTHLYTTLYHPQWNGQVEIYNSMMDAKIAALSNIQKTDWDDQLPFVTLKYNTSTHSSTKQTPFEIMYGRTPILPLDYQENDVTISHDSEHEKNLNQFLTKLNKQARINIIKNQERYK</sequence>
<dbReference type="SUPFAM" id="SSF53098">
    <property type="entry name" value="Ribonuclease H-like"/>
    <property type="match status" value="1"/>
</dbReference>
<dbReference type="InterPro" id="IPR050951">
    <property type="entry name" value="Retrovirus_Pol_polyprotein"/>
</dbReference>
<dbReference type="AlphaFoldDB" id="A0A815NXK7"/>
<comment type="caution">
    <text evidence="2">The sequence shown here is derived from an EMBL/GenBank/DDBJ whole genome shotgun (WGS) entry which is preliminary data.</text>
</comment>
<evidence type="ECO:0000313" key="2">
    <source>
        <dbReference type="EMBL" id="CAF1440539.1"/>
    </source>
</evidence>
<dbReference type="InterPro" id="IPR012337">
    <property type="entry name" value="RNaseH-like_sf"/>
</dbReference>
<dbReference type="PANTHER" id="PTHR37984:SF5">
    <property type="entry name" value="PROTEIN NYNRIN-LIKE"/>
    <property type="match status" value="1"/>
</dbReference>
<dbReference type="PANTHER" id="PTHR37984">
    <property type="entry name" value="PROTEIN CBG26694"/>
    <property type="match status" value="1"/>
</dbReference>
<dbReference type="EMBL" id="CAJNOO010006158">
    <property type="protein sequence ID" value="CAF1440539.1"/>
    <property type="molecule type" value="Genomic_DNA"/>
</dbReference>
<dbReference type="Pfam" id="PF00665">
    <property type="entry name" value="rve"/>
    <property type="match status" value="1"/>
</dbReference>
<feature type="domain" description="Integrase catalytic" evidence="1">
    <location>
        <begin position="1"/>
        <end position="151"/>
    </location>
</feature>
<proteinExistence type="predicted"/>
<dbReference type="OrthoDB" id="413122at2759"/>
<dbReference type="Gene3D" id="3.30.420.10">
    <property type="entry name" value="Ribonuclease H-like superfamily/Ribonuclease H"/>
    <property type="match status" value="1"/>
</dbReference>
<evidence type="ECO:0000259" key="1">
    <source>
        <dbReference type="PROSITE" id="PS50994"/>
    </source>
</evidence>
<name>A0A815NXK7_9BILA</name>
<organism evidence="2 3">
    <name type="scientific">Rotaria sordida</name>
    <dbReference type="NCBI Taxonomy" id="392033"/>
    <lineage>
        <taxon>Eukaryota</taxon>
        <taxon>Metazoa</taxon>
        <taxon>Spiralia</taxon>
        <taxon>Gnathifera</taxon>
        <taxon>Rotifera</taxon>
        <taxon>Eurotatoria</taxon>
        <taxon>Bdelloidea</taxon>
        <taxon>Philodinida</taxon>
        <taxon>Philodinidae</taxon>
        <taxon>Rotaria</taxon>
    </lineage>
</organism>
<accession>A0A815NXK7</accession>
<evidence type="ECO:0000313" key="3">
    <source>
        <dbReference type="Proteomes" id="UP000663882"/>
    </source>
</evidence>
<dbReference type="InterPro" id="IPR001584">
    <property type="entry name" value="Integrase_cat-core"/>
</dbReference>
<protein>
    <recommendedName>
        <fullName evidence="1">Integrase catalytic domain-containing protein</fullName>
    </recommendedName>
</protein>